<dbReference type="STRING" id="566551.HMPREF0201_04497"/>
<comment type="caution">
    <text evidence="1">The sequence shown here is derived from an EMBL/GenBank/DDBJ whole genome shotgun (WGS) entry which is preliminary data.</text>
</comment>
<evidence type="ECO:0000313" key="1">
    <source>
        <dbReference type="EMBL" id="EPF12894.1"/>
    </source>
</evidence>
<gene>
    <name evidence="1" type="ORF">HMPREF0201_04497</name>
</gene>
<dbReference type="EMBL" id="ATDT01000038">
    <property type="protein sequence ID" value="EPF12894.1"/>
    <property type="molecule type" value="Genomic_DNA"/>
</dbReference>
<dbReference type="HOGENOM" id="CLU_2859483_0_0_6"/>
<dbReference type="Proteomes" id="UP000014585">
    <property type="component" value="Unassembled WGS sequence"/>
</dbReference>
<protein>
    <submittedName>
        <fullName evidence="1">Uncharacterized protein</fullName>
    </submittedName>
</protein>
<accession>S3JI73</accession>
<reference evidence="1 2" key="1">
    <citation type="submission" date="2013-04" db="EMBL/GenBank/DDBJ databases">
        <authorList>
            <person name="Weinstock G."/>
            <person name="Sodergren E."/>
            <person name="Lobos E.A."/>
            <person name="Fulton L."/>
            <person name="Fulton R."/>
            <person name="Courtney L."/>
            <person name="Fronick C."/>
            <person name="O'Laughlin M."/>
            <person name="Godfrey J."/>
            <person name="Wilson R.M."/>
            <person name="Miner T."/>
            <person name="Farmer C."/>
            <person name="Delehaunty K."/>
            <person name="Cordes M."/>
            <person name="Minx P."/>
            <person name="Tomlinson C."/>
            <person name="Chen J."/>
            <person name="Wollam A."/>
            <person name="Pepin K.H."/>
            <person name="Palsikar V.B."/>
            <person name="Zhang X."/>
            <person name="Suruliraj S."/>
            <person name="Perna N.T."/>
            <person name="Plunkett G."/>
            <person name="Warren W."/>
            <person name="Mitreva M."/>
            <person name="Mardis E.R."/>
            <person name="Wilson R.K."/>
        </authorList>
    </citation>
    <scope>NUCLEOTIDE SEQUENCE [LARGE SCALE GENOMIC DNA]</scope>
    <source>
        <strain evidence="1 2">DSM 4568</strain>
    </source>
</reference>
<evidence type="ECO:0000313" key="2">
    <source>
        <dbReference type="Proteomes" id="UP000014585"/>
    </source>
</evidence>
<proteinExistence type="predicted"/>
<sequence length="64" mass="7344">MAPGTGLVCNRLWHSFHLCRFSVPWGLVISNIKINGLKPVYTWKKKNFDLRQREGINSFNSGPL</sequence>
<organism evidence="1 2">
    <name type="scientific">Cedecea davisae DSM 4568</name>
    <dbReference type="NCBI Taxonomy" id="566551"/>
    <lineage>
        <taxon>Bacteria</taxon>
        <taxon>Pseudomonadati</taxon>
        <taxon>Pseudomonadota</taxon>
        <taxon>Gammaproteobacteria</taxon>
        <taxon>Enterobacterales</taxon>
        <taxon>Enterobacteriaceae</taxon>
        <taxon>Cedecea</taxon>
    </lineage>
</organism>
<dbReference type="AlphaFoldDB" id="S3JI73"/>
<name>S3JI73_9ENTR</name>